<evidence type="ECO:0000313" key="2">
    <source>
        <dbReference type="EMBL" id="CAG7819435.1"/>
    </source>
</evidence>
<keyword evidence="1" id="KW-0472">Membrane</keyword>
<dbReference type="EMBL" id="CAJVCH010449839">
    <property type="protein sequence ID" value="CAG7819435.1"/>
    <property type="molecule type" value="Genomic_DNA"/>
</dbReference>
<accession>A0A8J2KQJ6</accession>
<reference evidence="2" key="1">
    <citation type="submission" date="2021-06" db="EMBL/GenBank/DDBJ databases">
        <authorList>
            <person name="Hodson N. C."/>
            <person name="Mongue J. A."/>
            <person name="Jaron S. K."/>
        </authorList>
    </citation>
    <scope>NUCLEOTIDE SEQUENCE</scope>
</reference>
<feature type="transmembrane region" description="Helical" evidence="1">
    <location>
        <begin position="59"/>
        <end position="75"/>
    </location>
</feature>
<protein>
    <submittedName>
        <fullName evidence="2">Uncharacterized protein</fullName>
    </submittedName>
</protein>
<keyword evidence="3" id="KW-1185">Reference proteome</keyword>
<comment type="caution">
    <text evidence="2">The sequence shown here is derived from an EMBL/GenBank/DDBJ whole genome shotgun (WGS) entry which is preliminary data.</text>
</comment>
<proteinExistence type="predicted"/>
<gene>
    <name evidence="2" type="ORF">AFUS01_LOCUS29885</name>
</gene>
<keyword evidence="1" id="KW-1133">Transmembrane helix</keyword>
<sequence length="351" mass="39908">MQEIRVPHFTTFNFITSDSLRSVKLGFGLYLIPFDVPIWCCTCASIVLITFVLHRLSTVTSGVVLVVLSVSGNLLDQGSKVLQSSTNKWKSNSKLILIPFWLLSGIIISNGYKGLLNMAYIAENDISTKWKNPHEMSNFTLYLPKGINSVNCFKSPSNFCVIHCKSRSGELIYGNTEFDVILQNYSTVLRQKQFHCVRTGNFVKWVQKNLISPKTALVVFSHHLDFYWKEIQNAARQGGLKFAHNGKTLNDPSLGMPHSIYVFKSFQEKYDYAGKRAKIALSSGLFLLWLKWDKIKFQARNLESRTKESNEADVRPLALNSSFALVILALLWGLVLCIAIFIIERTRSFFR</sequence>
<organism evidence="2 3">
    <name type="scientific">Allacma fusca</name>
    <dbReference type="NCBI Taxonomy" id="39272"/>
    <lineage>
        <taxon>Eukaryota</taxon>
        <taxon>Metazoa</taxon>
        <taxon>Ecdysozoa</taxon>
        <taxon>Arthropoda</taxon>
        <taxon>Hexapoda</taxon>
        <taxon>Collembola</taxon>
        <taxon>Symphypleona</taxon>
        <taxon>Sminthuridae</taxon>
        <taxon>Allacma</taxon>
    </lineage>
</organism>
<dbReference type="AlphaFoldDB" id="A0A8J2KQJ6"/>
<feature type="transmembrane region" description="Helical" evidence="1">
    <location>
        <begin position="27"/>
        <end position="53"/>
    </location>
</feature>
<keyword evidence="1" id="KW-0812">Transmembrane</keyword>
<evidence type="ECO:0000313" key="3">
    <source>
        <dbReference type="Proteomes" id="UP000708208"/>
    </source>
</evidence>
<evidence type="ECO:0000256" key="1">
    <source>
        <dbReference type="SAM" id="Phobius"/>
    </source>
</evidence>
<feature type="transmembrane region" description="Helical" evidence="1">
    <location>
        <begin position="95"/>
        <end position="112"/>
    </location>
</feature>
<feature type="transmembrane region" description="Helical" evidence="1">
    <location>
        <begin position="323"/>
        <end position="343"/>
    </location>
</feature>
<dbReference type="Proteomes" id="UP000708208">
    <property type="component" value="Unassembled WGS sequence"/>
</dbReference>
<name>A0A8J2KQJ6_9HEXA</name>